<sequence length="205" mass="22790">MICDGTPYALTIFDEHFVDLRPDDHTTLAPEISLDAFADQQSPRTLRLTSQLLHSHLQILIDSDSTHNFIQPCITDYLHLPVDSSVSFFVTVGNGETIFCLGKCFIQLNLFGHMFDVTLYVLPIYGVDVVLGVDWLHGLGLITFDNSSMILIFHQSTHIISLHGTKPTVTELSPSQLRRHMQTSAIACFPAFCSTLATSTPLTHC</sequence>
<gene>
    <name evidence="1" type="ORF">Patl1_19017</name>
</gene>
<comment type="caution">
    <text evidence="1">The sequence shown here is derived from an EMBL/GenBank/DDBJ whole genome shotgun (WGS) entry which is preliminary data.</text>
</comment>
<keyword evidence="2" id="KW-1185">Reference proteome</keyword>
<protein>
    <submittedName>
        <fullName evidence="1">Uncharacterized protein</fullName>
    </submittedName>
</protein>
<organism evidence="1 2">
    <name type="scientific">Pistacia atlantica</name>
    <dbReference type="NCBI Taxonomy" id="434234"/>
    <lineage>
        <taxon>Eukaryota</taxon>
        <taxon>Viridiplantae</taxon>
        <taxon>Streptophyta</taxon>
        <taxon>Embryophyta</taxon>
        <taxon>Tracheophyta</taxon>
        <taxon>Spermatophyta</taxon>
        <taxon>Magnoliopsida</taxon>
        <taxon>eudicotyledons</taxon>
        <taxon>Gunneridae</taxon>
        <taxon>Pentapetalae</taxon>
        <taxon>rosids</taxon>
        <taxon>malvids</taxon>
        <taxon>Sapindales</taxon>
        <taxon>Anacardiaceae</taxon>
        <taxon>Pistacia</taxon>
    </lineage>
</organism>
<evidence type="ECO:0000313" key="1">
    <source>
        <dbReference type="EMBL" id="KAJ0105673.1"/>
    </source>
</evidence>
<accession>A0ACC1C148</accession>
<name>A0ACC1C148_9ROSI</name>
<evidence type="ECO:0000313" key="2">
    <source>
        <dbReference type="Proteomes" id="UP001164250"/>
    </source>
</evidence>
<proteinExistence type="predicted"/>
<dbReference type="Proteomes" id="UP001164250">
    <property type="component" value="Chromosome 2"/>
</dbReference>
<reference evidence="2" key="1">
    <citation type="journal article" date="2023" name="G3 (Bethesda)">
        <title>Genome assembly and association tests identify interacting loci associated with vigor, precocity, and sex in interspecific pistachio rootstocks.</title>
        <authorList>
            <person name="Palmer W."/>
            <person name="Jacygrad E."/>
            <person name="Sagayaradj S."/>
            <person name="Cavanaugh K."/>
            <person name="Han R."/>
            <person name="Bertier L."/>
            <person name="Beede B."/>
            <person name="Kafkas S."/>
            <person name="Golino D."/>
            <person name="Preece J."/>
            <person name="Michelmore R."/>
        </authorList>
    </citation>
    <scope>NUCLEOTIDE SEQUENCE [LARGE SCALE GENOMIC DNA]</scope>
</reference>
<dbReference type="EMBL" id="CM047898">
    <property type="protein sequence ID" value="KAJ0105673.1"/>
    <property type="molecule type" value="Genomic_DNA"/>
</dbReference>